<keyword evidence="1" id="KW-0472">Membrane</keyword>
<proteinExistence type="predicted"/>
<reference evidence="2 3" key="1">
    <citation type="submission" date="2019-07" db="EMBL/GenBank/DDBJ databases">
        <title>De Novo Assembly of kiwifruit Actinidia rufa.</title>
        <authorList>
            <person name="Sugita-Konishi S."/>
            <person name="Sato K."/>
            <person name="Mori E."/>
            <person name="Abe Y."/>
            <person name="Kisaki G."/>
            <person name="Hamano K."/>
            <person name="Suezawa K."/>
            <person name="Otani M."/>
            <person name="Fukuda T."/>
            <person name="Manabe T."/>
            <person name="Gomi K."/>
            <person name="Tabuchi M."/>
            <person name="Akimitsu K."/>
            <person name="Kataoka I."/>
        </authorList>
    </citation>
    <scope>NUCLEOTIDE SEQUENCE [LARGE SCALE GENOMIC DNA]</scope>
    <source>
        <strain evidence="3">cv. Fuchu</strain>
    </source>
</reference>
<comment type="caution">
    <text evidence="2">The sequence shown here is derived from an EMBL/GenBank/DDBJ whole genome shotgun (WGS) entry which is preliminary data.</text>
</comment>
<dbReference type="Proteomes" id="UP000585474">
    <property type="component" value="Unassembled WGS sequence"/>
</dbReference>
<protein>
    <submittedName>
        <fullName evidence="2">Uncharacterized protein</fullName>
    </submittedName>
</protein>
<evidence type="ECO:0000313" key="3">
    <source>
        <dbReference type="Proteomes" id="UP000585474"/>
    </source>
</evidence>
<organism evidence="2 3">
    <name type="scientific">Actinidia rufa</name>
    <dbReference type="NCBI Taxonomy" id="165716"/>
    <lineage>
        <taxon>Eukaryota</taxon>
        <taxon>Viridiplantae</taxon>
        <taxon>Streptophyta</taxon>
        <taxon>Embryophyta</taxon>
        <taxon>Tracheophyta</taxon>
        <taxon>Spermatophyta</taxon>
        <taxon>Magnoliopsida</taxon>
        <taxon>eudicotyledons</taxon>
        <taxon>Gunneridae</taxon>
        <taxon>Pentapetalae</taxon>
        <taxon>asterids</taxon>
        <taxon>Ericales</taxon>
        <taxon>Actinidiaceae</taxon>
        <taxon>Actinidia</taxon>
    </lineage>
</organism>
<feature type="transmembrane region" description="Helical" evidence="1">
    <location>
        <begin position="118"/>
        <end position="146"/>
    </location>
</feature>
<dbReference type="EMBL" id="BJWL01000028">
    <property type="protein sequence ID" value="GFZ20833.1"/>
    <property type="molecule type" value="Genomic_DNA"/>
</dbReference>
<keyword evidence="1" id="KW-1133">Transmembrane helix</keyword>
<name>A0A7J0HCJ6_9ERIC</name>
<keyword evidence="3" id="KW-1185">Reference proteome</keyword>
<evidence type="ECO:0000313" key="2">
    <source>
        <dbReference type="EMBL" id="GFZ20833.1"/>
    </source>
</evidence>
<evidence type="ECO:0000256" key="1">
    <source>
        <dbReference type="SAM" id="Phobius"/>
    </source>
</evidence>
<accession>A0A7J0HCJ6</accession>
<keyword evidence="1" id="KW-0812">Transmembrane</keyword>
<sequence>MGRGSFVVDDIVDKQWLLLGPLTTHPRMGGRRLTRPTQVLVTSGFSRVKEREGINVDFGAGGGGRRRGPTAERELQWGEGFGSSEAAKHGGESILPREALGIRPSLLRPPAEFEELRVVFHLSLCMCGSVCICANVLMGGVMAFVASGSEFPLFFVKSDVN</sequence>
<gene>
    <name evidence="2" type="ORF">Acr_28g0015380</name>
</gene>
<dbReference type="AlphaFoldDB" id="A0A7J0HCJ6"/>